<dbReference type="STRING" id="198092.SAMN02745194_00237"/>
<proteinExistence type="predicted"/>
<keyword evidence="3" id="KW-1185">Reference proteome</keyword>
<dbReference type="SUPFAM" id="SSF55729">
    <property type="entry name" value="Acyl-CoA N-acyltransferases (Nat)"/>
    <property type="match status" value="1"/>
</dbReference>
<dbReference type="OrthoDB" id="9801669at2"/>
<dbReference type="RefSeq" id="WP_073130492.1">
    <property type="nucleotide sequence ID" value="NZ_FQZF01000002.1"/>
</dbReference>
<gene>
    <name evidence="2" type="ORF">SAMN02745194_00237</name>
</gene>
<dbReference type="EMBL" id="FQZF01000002">
    <property type="protein sequence ID" value="SHI39448.1"/>
    <property type="molecule type" value="Genomic_DNA"/>
</dbReference>
<dbReference type="Gene3D" id="3.40.630.30">
    <property type="match status" value="1"/>
</dbReference>
<evidence type="ECO:0000313" key="2">
    <source>
        <dbReference type="EMBL" id="SHI39448.1"/>
    </source>
</evidence>
<dbReference type="InterPro" id="IPR016181">
    <property type="entry name" value="Acyl_CoA_acyltransferase"/>
</dbReference>
<dbReference type="Pfam" id="PF13302">
    <property type="entry name" value="Acetyltransf_3"/>
    <property type="match status" value="1"/>
</dbReference>
<keyword evidence="2" id="KW-0808">Transferase</keyword>
<dbReference type="PROSITE" id="PS51186">
    <property type="entry name" value="GNAT"/>
    <property type="match status" value="1"/>
</dbReference>
<reference evidence="2 3" key="1">
    <citation type="submission" date="2016-11" db="EMBL/GenBank/DDBJ databases">
        <authorList>
            <person name="Jaros S."/>
            <person name="Januszkiewicz K."/>
            <person name="Wedrychowicz H."/>
        </authorList>
    </citation>
    <scope>NUCLEOTIDE SEQUENCE [LARGE SCALE GENOMIC DNA]</scope>
    <source>
        <strain evidence="2 3">DSM 14916</strain>
    </source>
</reference>
<dbReference type="PANTHER" id="PTHR43415">
    <property type="entry name" value="SPERMIDINE N(1)-ACETYLTRANSFERASE"/>
    <property type="match status" value="1"/>
</dbReference>
<evidence type="ECO:0000313" key="3">
    <source>
        <dbReference type="Proteomes" id="UP000184387"/>
    </source>
</evidence>
<protein>
    <submittedName>
        <fullName evidence="2">Acetyltransferase (GNAT) domain-containing protein</fullName>
    </submittedName>
</protein>
<dbReference type="AlphaFoldDB" id="A0A1M6ASZ8"/>
<evidence type="ECO:0000259" key="1">
    <source>
        <dbReference type="PROSITE" id="PS51186"/>
    </source>
</evidence>
<sequence>MAVDWAAISLTPVGAEDVPRLNAWQNDPALRDLTMGFRGPVAEETTAGWVRGLAEQNLRTRVAFAIRHQDTLKGLVQLHTVDWVQRSAMLGLYVAEEADRGAGLGFAATSLILDYAFDGLDLQRVGLSVLCSNLPAIALYDRLRFTREGVLRSAFFLAGRREDVAVYGLLRDEWRSILPQEARRLVPVLAPEWC</sequence>
<feature type="domain" description="N-acetyltransferase" evidence="1">
    <location>
        <begin position="8"/>
        <end position="181"/>
    </location>
</feature>
<dbReference type="InterPro" id="IPR000182">
    <property type="entry name" value="GNAT_dom"/>
</dbReference>
<name>A0A1M6ASZ8_9PROT</name>
<dbReference type="GO" id="GO:0016747">
    <property type="term" value="F:acyltransferase activity, transferring groups other than amino-acyl groups"/>
    <property type="evidence" value="ECO:0007669"/>
    <property type="project" value="InterPro"/>
</dbReference>
<dbReference type="Proteomes" id="UP000184387">
    <property type="component" value="Unassembled WGS sequence"/>
</dbReference>
<accession>A0A1M6ASZ8</accession>
<dbReference type="PANTHER" id="PTHR43415:SF3">
    <property type="entry name" value="GNAT-FAMILY ACETYLTRANSFERASE"/>
    <property type="match status" value="1"/>
</dbReference>
<organism evidence="2 3">
    <name type="scientific">Muricoccus roseus</name>
    <dbReference type="NCBI Taxonomy" id="198092"/>
    <lineage>
        <taxon>Bacteria</taxon>
        <taxon>Pseudomonadati</taxon>
        <taxon>Pseudomonadota</taxon>
        <taxon>Alphaproteobacteria</taxon>
        <taxon>Acetobacterales</taxon>
        <taxon>Roseomonadaceae</taxon>
        <taxon>Muricoccus</taxon>
    </lineage>
</organism>